<evidence type="ECO:0000313" key="12">
    <source>
        <dbReference type="EMBL" id="KGE71465.1"/>
    </source>
</evidence>
<comment type="caution">
    <text evidence="12">The sequence shown here is derived from an EMBL/GenBank/DDBJ whole genome shotgun (WGS) entry which is preliminary data.</text>
</comment>
<dbReference type="Pfam" id="PF00270">
    <property type="entry name" value="DEAD"/>
    <property type="match status" value="1"/>
</dbReference>
<dbReference type="GO" id="GO:0006281">
    <property type="term" value="P:DNA repair"/>
    <property type="evidence" value="ECO:0007669"/>
    <property type="project" value="UniProtKB-KW"/>
</dbReference>
<proteinExistence type="predicted"/>
<evidence type="ECO:0000256" key="9">
    <source>
        <dbReference type="SAM" id="MobiDB-lite"/>
    </source>
</evidence>
<dbReference type="GO" id="GO:0003677">
    <property type="term" value="F:DNA binding"/>
    <property type="evidence" value="ECO:0007669"/>
    <property type="project" value="UniProtKB-KW"/>
</dbReference>
<dbReference type="NCBIfam" id="NF008165">
    <property type="entry name" value="PRK10917.1-3"/>
    <property type="match status" value="1"/>
</dbReference>
<dbReference type="EMBL" id="JNUP01000066">
    <property type="protein sequence ID" value="KGE71465.1"/>
    <property type="molecule type" value="Genomic_DNA"/>
</dbReference>
<dbReference type="GO" id="GO:0016787">
    <property type="term" value="F:hydrolase activity"/>
    <property type="evidence" value="ECO:0007669"/>
    <property type="project" value="UniProtKB-KW"/>
</dbReference>
<dbReference type="eggNOG" id="COG1200">
    <property type="taxonomic scope" value="Bacteria"/>
</dbReference>
<dbReference type="SUPFAM" id="SSF50249">
    <property type="entry name" value="Nucleic acid-binding proteins"/>
    <property type="match status" value="1"/>
</dbReference>
<dbReference type="InterPro" id="IPR011545">
    <property type="entry name" value="DEAD/DEAH_box_helicase_dom"/>
</dbReference>
<dbReference type="AlphaFoldDB" id="A0A098QUD8"/>
<evidence type="ECO:0000256" key="7">
    <source>
        <dbReference type="ARBA" id="ARBA00023204"/>
    </source>
</evidence>
<feature type="domain" description="Helicase C-terminal" evidence="11">
    <location>
        <begin position="534"/>
        <end position="691"/>
    </location>
</feature>
<evidence type="ECO:0000256" key="2">
    <source>
        <dbReference type="ARBA" id="ARBA00022763"/>
    </source>
</evidence>
<keyword evidence="7" id="KW-0234">DNA repair</keyword>
<dbReference type="InterPro" id="IPR047112">
    <property type="entry name" value="RecG/Mfd"/>
</dbReference>
<evidence type="ECO:0000256" key="5">
    <source>
        <dbReference type="ARBA" id="ARBA00022840"/>
    </source>
</evidence>
<dbReference type="GO" id="GO:0005524">
    <property type="term" value="F:ATP binding"/>
    <property type="evidence" value="ECO:0007669"/>
    <property type="project" value="UniProtKB-KW"/>
</dbReference>
<dbReference type="PROSITE" id="PS51192">
    <property type="entry name" value="HELICASE_ATP_BIND_1"/>
    <property type="match status" value="1"/>
</dbReference>
<evidence type="ECO:0000259" key="10">
    <source>
        <dbReference type="PROSITE" id="PS51192"/>
    </source>
</evidence>
<dbReference type="SUPFAM" id="SSF52540">
    <property type="entry name" value="P-loop containing nucleoside triphosphate hydrolases"/>
    <property type="match status" value="2"/>
</dbReference>
<dbReference type="Pfam" id="PF00271">
    <property type="entry name" value="Helicase_C"/>
    <property type="match status" value="1"/>
</dbReference>
<evidence type="ECO:0000256" key="8">
    <source>
        <dbReference type="ARBA" id="ARBA00049819"/>
    </source>
</evidence>
<dbReference type="PANTHER" id="PTHR47964">
    <property type="entry name" value="ATP-DEPENDENT DNA HELICASE HOMOLOG RECG, CHLOROPLASTIC"/>
    <property type="match status" value="1"/>
</dbReference>
<evidence type="ECO:0000256" key="4">
    <source>
        <dbReference type="ARBA" id="ARBA00022806"/>
    </source>
</evidence>
<dbReference type="SMART" id="SM00490">
    <property type="entry name" value="HELICc"/>
    <property type="match status" value="1"/>
</dbReference>
<dbReference type="STRING" id="1480694.DC28_11875"/>
<evidence type="ECO:0000256" key="1">
    <source>
        <dbReference type="ARBA" id="ARBA00022741"/>
    </source>
</evidence>
<dbReference type="PANTHER" id="PTHR47964:SF1">
    <property type="entry name" value="ATP-DEPENDENT DNA HELICASE HOMOLOG RECG, CHLOROPLASTIC"/>
    <property type="match status" value="1"/>
</dbReference>
<keyword evidence="5" id="KW-0067">ATP-binding</keyword>
<sequence length="753" mass="83481">MTTQELTQPVSRLPGVGPKLLERLTKAGYGTLGELLQLTPRTYEDRITCRPLNQGAGPAPTRIITIIRVLHHDYFGPPHRQVLKIHIQDFTARASLVCFGRNFLAQTLTPGSIFYLSGVFTRRYGEIQSSDFETEPVDSRQLEQWKQHLQTTPDAPQLPPSRQFGRILPVYPGIAGLGQGQLRSILAAAVQHYGKHLTDPLPEDIRDQYNLMPYPMAIQYLHQSPSLEQARRALQRLAFQELLLLQLQLGKTARDRKKHHRNEPSLDQSPQIWTDLSAHPRIGPSISILPFQLTPDQIAVIHQILQDLQNQTAMARLLQGDVGSGKTLTAILCALEIVRQGRQVVFMAPTELLAKQHADTVHRYVAFQGVRAAFLSGSLTGKPRDTLLSALRTGEIDILVGTHAVFTQDVEFRDLGFAIIDEQHRFGVMQRQQLLSKGDFVHLLLMSATPIPRTLALTVYGDIEITTIRSKPAGRKPVETHLARMGNEQKVYEFVYREVSRGRQAYFVYPRIEDPADQTASSPPPPSETAEGPSLPKSSHTLNTPGPGSDAPSSDAPSPSPPLKSAEQMYSLLSREHFAGYTVALLHGGMKEEEKHEIMTNFSMGSIQVLVATTVVEVGVDVANATCLVVEHAEAFGLSALHQLRGRVGRGTEQSYAFLVYQEPLTDIAKQRLKILKQTTDGFAIAEKDLELRGPGDLGGVQQSGFLHFVFADLTRDQELLSQTRQLADAILNQDPELSSPDHRALGMLLTLL</sequence>
<keyword evidence="4" id="KW-0347">Helicase</keyword>
<keyword evidence="13" id="KW-1185">Reference proteome</keyword>
<keyword evidence="2" id="KW-0227">DNA damage</keyword>
<dbReference type="InterPro" id="IPR014001">
    <property type="entry name" value="Helicase_ATP-bd"/>
</dbReference>
<keyword evidence="1" id="KW-0547">Nucleotide-binding</keyword>
<dbReference type="PROSITE" id="PS51194">
    <property type="entry name" value="HELICASE_CTER"/>
    <property type="match status" value="1"/>
</dbReference>
<protein>
    <recommendedName>
        <fullName evidence="8">Probable DNA 3'-5' helicase RecG</fullName>
    </recommendedName>
</protein>
<dbReference type="Pfam" id="PF17191">
    <property type="entry name" value="RecG_wedge"/>
    <property type="match status" value="1"/>
</dbReference>
<reference evidence="12 13" key="1">
    <citation type="submission" date="2014-05" db="EMBL/GenBank/DDBJ databases">
        <title>De novo Genome Sequence of Spirocheata sp.</title>
        <authorList>
            <person name="Shivani Y."/>
            <person name="Subhash Y."/>
            <person name="Tushar L."/>
            <person name="Sasikala C."/>
            <person name="Ramana C.V."/>
        </authorList>
    </citation>
    <scope>NUCLEOTIDE SEQUENCE [LARGE SCALE GENOMIC DNA]</scope>
    <source>
        <strain evidence="12 13">JC230</strain>
    </source>
</reference>
<dbReference type="Gene3D" id="3.40.50.300">
    <property type="entry name" value="P-loop containing nucleotide triphosphate hydrolases"/>
    <property type="match status" value="2"/>
</dbReference>
<dbReference type="InterPro" id="IPR045562">
    <property type="entry name" value="RecG_dom3_C"/>
</dbReference>
<evidence type="ECO:0000259" key="11">
    <source>
        <dbReference type="PROSITE" id="PS51194"/>
    </source>
</evidence>
<dbReference type="Pfam" id="PF19833">
    <property type="entry name" value="RecG_dom3_C"/>
    <property type="match status" value="1"/>
</dbReference>
<dbReference type="InterPro" id="IPR033454">
    <property type="entry name" value="RecG_wedge"/>
</dbReference>
<dbReference type="InterPro" id="IPR012340">
    <property type="entry name" value="NA-bd_OB-fold"/>
</dbReference>
<keyword evidence="6" id="KW-0238">DNA-binding</keyword>
<name>A0A098QUD8_9SPIO</name>
<accession>A0A098QUD8</accession>
<organism evidence="12 13">
    <name type="scientific">Spirochaeta lutea</name>
    <dbReference type="NCBI Taxonomy" id="1480694"/>
    <lineage>
        <taxon>Bacteria</taxon>
        <taxon>Pseudomonadati</taxon>
        <taxon>Spirochaetota</taxon>
        <taxon>Spirochaetia</taxon>
        <taxon>Spirochaetales</taxon>
        <taxon>Spirochaetaceae</taxon>
        <taxon>Spirochaeta</taxon>
    </lineage>
</organism>
<keyword evidence="3" id="KW-0378">Hydrolase</keyword>
<dbReference type="InterPro" id="IPR027417">
    <property type="entry name" value="P-loop_NTPase"/>
</dbReference>
<dbReference type="InterPro" id="IPR001650">
    <property type="entry name" value="Helicase_C-like"/>
</dbReference>
<dbReference type="SMART" id="SM00487">
    <property type="entry name" value="DEXDc"/>
    <property type="match status" value="1"/>
</dbReference>
<dbReference type="GO" id="GO:0003678">
    <property type="term" value="F:DNA helicase activity"/>
    <property type="evidence" value="ECO:0007669"/>
    <property type="project" value="TreeGrafter"/>
</dbReference>
<dbReference type="RefSeq" id="WP_037548712.1">
    <property type="nucleotide sequence ID" value="NZ_JNUP01000066.1"/>
</dbReference>
<dbReference type="Proteomes" id="UP000029692">
    <property type="component" value="Unassembled WGS sequence"/>
</dbReference>
<feature type="domain" description="Helicase ATP-binding" evidence="10">
    <location>
        <begin position="307"/>
        <end position="468"/>
    </location>
</feature>
<evidence type="ECO:0000256" key="3">
    <source>
        <dbReference type="ARBA" id="ARBA00022801"/>
    </source>
</evidence>
<feature type="compositionally biased region" description="Low complexity" evidence="9">
    <location>
        <begin position="545"/>
        <end position="557"/>
    </location>
</feature>
<evidence type="ECO:0000256" key="6">
    <source>
        <dbReference type="ARBA" id="ARBA00023125"/>
    </source>
</evidence>
<feature type="region of interest" description="Disordered" evidence="9">
    <location>
        <begin position="515"/>
        <end position="565"/>
    </location>
</feature>
<evidence type="ECO:0000313" key="13">
    <source>
        <dbReference type="Proteomes" id="UP000029692"/>
    </source>
</evidence>
<gene>
    <name evidence="12" type="ORF">DC28_11875</name>
</gene>